<organism evidence="3 4">
    <name type="scientific">Alkaliphilus peptidifermentans DSM 18978</name>
    <dbReference type="NCBI Taxonomy" id="1120976"/>
    <lineage>
        <taxon>Bacteria</taxon>
        <taxon>Bacillati</taxon>
        <taxon>Bacillota</taxon>
        <taxon>Clostridia</taxon>
        <taxon>Peptostreptococcales</taxon>
        <taxon>Natronincolaceae</taxon>
        <taxon>Alkaliphilus</taxon>
    </lineage>
</organism>
<evidence type="ECO:0000313" key="3">
    <source>
        <dbReference type="EMBL" id="SCY97152.1"/>
    </source>
</evidence>
<evidence type="ECO:0000256" key="1">
    <source>
        <dbReference type="SAM" id="Phobius"/>
    </source>
</evidence>
<evidence type="ECO:0000256" key="2">
    <source>
        <dbReference type="SAM" id="SignalP"/>
    </source>
</evidence>
<evidence type="ECO:0000313" key="4">
    <source>
        <dbReference type="Proteomes" id="UP000198636"/>
    </source>
</evidence>
<feature type="chain" id="PRO_5039638935" description="DUF2330 domain-containing protein" evidence="2">
    <location>
        <begin position="20"/>
        <end position="411"/>
    </location>
</feature>
<evidence type="ECO:0008006" key="5">
    <source>
        <dbReference type="Google" id="ProtNLM"/>
    </source>
</evidence>
<reference evidence="3 4" key="1">
    <citation type="submission" date="2016-10" db="EMBL/GenBank/DDBJ databases">
        <authorList>
            <person name="de Groot N.N."/>
        </authorList>
    </citation>
    <scope>NUCLEOTIDE SEQUENCE [LARGE SCALE GENOMIC DNA]</scope>
    <source>
        <strain evidence="3 4">DSM 18978</strain>
    </source>
</reference>
<keyword evidence="4" id="KW-1185">Reference proteome</keyword>
<name>A0A1G5K943_9FIRM</name>
<feature type="signal peptide" evidence="2">
    <location>
        <begin position="1"/>
        <end position="19"/>
    </location>
</feature>
<feature type="transmembrane region" description="Helical" evidence="1">
    <location>
        <begin position="385"/>
        <end position="403"/>
    </location>
</feature>
<dbReference type="Proteomes" id="UP000198636">
    <property type="component" value="Unassembled WGS sequence"/>
</dbReference>
<keyword evidence="1" id="KW-0472">Membrane</keyword>
<keyword evidence="2" id="KW-0732">Signal</keyword>
<gene>
    <name evidence="3" type="ORF">SAMN03080606_03330</name>
</gene>
<dbReference type="AlphaFoldDB" id="A0A1G5K943"/>
<accession>A0A1G5K943</accession>
<sequence length="411" mass="46118">MRKIIVSLLLISLLITSMASPVFGTSYRETAWNYLIEKYDVSEERIQLYDGGIIELEYTAESFWNASYIILPDGESALDFSTGEKNVEGPRTLPANGSEPYAMPLPAPDMPASDRDEIHPIAPMDEGHIYGGIYIHTKTGEILQADQMDVYFSAEWKLADIEWQRLRKEAGKLDGQLYLRLMKFTPTEKVSVWIQPAALENDELKAQFQALKEKYPEHTIGMEFTDIFFYGFGYAVPDTGSGVSGGNASVSYGATRAVDLPANLEKSDVEILPVFPDEEYWQEYNEMWKELEQIHLQAITPSIISIKEALDNKGIIYQDNGSSVAADLTVEEINELAELSSVSMIFEDGIFTTMDSSDTMMLRSSTPYSEVTTAKAMENRGINSYLPHILIIVLAFAAVILIYRRRSIANN</sequence>
<keyword evidence="1" id="KW-1133">Transmembrane helix</keyword>
<proteinExistence type="predicted"/>
<protein>
    <recommendedName>
        <fullName evidence="5">DUF2330 domain-containing protein</fullName>
    </recommendedName>
</protein>
<dbReference type="RefSeq" id="WP_091545748.1">
    <property type="nucleotide sequence ID" value="NZ_FMUS01000025.1"/>
</dbReference>
<dbReference type="EMBL" id="FMUS01000025">
    <property type="protein sequence ID" value="SCY97152.1"/>
    <property type="molecule type" value="Genomic_DNA"/>
</dbReference>
<keyword evidence="1" id="KW-0812">Transmembrane</keyword>